<accession>A0A1H3EVC5</accession>
<dbReference type="Proteomes" id="UP000199595">
    <property type="component" value="Unassembled WGS sequence"/>
</dbReference>
<feature type="transmembrane region" description="Helical" evidence="1">
    <location>
        <begin position="102"/>
        <end position="119"/>
    </location>
</feature>
<dbReference type="InterPro" id="IPR004891">
    <property type="entry name" value="Mercury-R_MerC"/>
</dbReference>
<evidence type="ECO:0000313" key="3">
    <source>
        <dbReference type="Proteomes" id="UP000199595"/>
    </source>
</evidence>
<dbReference type="STRING" id="762486.SAMN05444411_11033"/>
<dbReference type="RefSeq" id="WP_090125147.1">
    <property type="nucleotide sequence ID" value="NZ_FNNJ01000010.1"/>
</dbReference>
<dbReference type="GO" id="GO:0016020">
    <property type="term" value="C:membrane"/>
    <property type="evidence" value="ECO:0007669"/>
    <property type="project" value="InterPro"/>
</dbReference>
<sequence>MKLILNKPDSLGAFASTLCLIHCIATPFLFIAQTCSSTCCETAPSWWRLIDYLFLLVSFFAVYKSTQTTTSKIIKPILWISWSTLFFAILSESIHSIHLIELLKYIAGFSLIVVHIYNLKYCQCKNDKCCTNYE</sequence>
<evidence type="ECO:0000256" key="1">
    <source>
        <dbReference type="SAM" id="Phobius"/>
    </source>
</evidence>
<name>A0A1H3EVC5_9FLAO</name>
<gene>
    <name evidence="2" type="ORF">SAMN05444411_11033</name>
</gene>
<dbReference type="Pfam" id="PF03203">
    <property type="entry name" value="MerC"/>
    <property type="match status" value="1"/>
</dbReference>
<dbReference type="EMBL" id="FNNJ01000010">
    <property type="protein sequence ID" value="SDX82570.1"/>
    <property type="molecule type" value="Genomic_DNA"/>
</dbReference>
<reference evidence="2 3" key="1">
    <citation type="submission" date="2016-10" db="EMBL/GenBank/DDBJ databases">
        <authorList>
            <person name="de Groot N.N."/>
        </authorList>
    </citation>
    <scope>NUCLEOTIDE SEQUENCE [LARGE SCALE GENOMIC DNA]</scope>
    <source>
        <strain evidence="2 3">DSM 24956</strain>
    </source>
</reference>
<organism evidence="2 3">
    <name type="scientific">Lutibacter oricola</name>
    <dbReference type="NCBI Taxonomy" id="762486"/>
    <lineage>
        <taxon>Bacteria</taxon>
        <taxon>Pseudomonadati</taxon>
        <taxon>Bacteroidota</taxon>
        <taxon>Flavobacteriia</taxon>
        <taxon>Flavobacteriales</taxon>
        <taxon>Flavobacteriaceae</taxon>
        <taxon>Lutibacter</taxon>
    </lineage>
</organism>
<dbReference type="GO" id="GO:0015097">
    <property type="term" value="F:mercury ion transmembrane transporter activity"/>
    <property type="evidence" value="ECO:0007669"/>
    <property type="project" value="InterPro"/>
</dbReference>
<keyword evidence="1" id="KW-0812">Transmembrane</keyword>
<feature type="transmembrane region" description="Helical" evidence="1">
    <location>
        <begin position="46"/>
        <end position="65"/>
    </location>
</feature>
<evidence type="ECO:0000313" key="2">
    <source>
        <dbReference type="EMBL" id="SDX82570.1"/>
    </source>
</evidence>
<dbReference type="AlphaFoldDB" id="A0A1H3EVC5"/>
<keyword evidence="1" id="KW-0472">Membrane</keyword>
<keyword evidence="3" id="KW-1185">Reference proteome</keyword>
<protein>
    <submittedName>
        <fullName evidence="2">MerC mercury resistance protein</fullName>
    </submittedName>
</protein>
<dbReference type="OrthoDB" id="1274419at2"/>
<proteinExistence type="predicted"/>
<keyword evidence="1" id="KW-1133">Transmembrane helix</keyword>